<dbReference type="AlphaFoldDB" id="A0A0L6VKL9"/>
<reference evidence="1 2" key="1">
    <citation type="submission" date="2015-08" db="EMBL/GenBank/DDBJ databases">
        <title>Next Generation Sequencing and Analysis of the Genome of Puccinia sorghi L Schw, the Causal Agent of Maize Common Rust.</title>
        <authorList>
            <person name="Rochi L."/>
            <person name="Burguener G."/>
            <person name="Darino M."/>
            <person name="Turjanski A."/>
            <person name="Kreff E."/>
            <person name="Dieguez M.J."/>
            <person name="Sacco F."/>
        </authorList>
    </citation>
    <scope>NUCLEOTIDE SEQUENCE [LARGE SCALE GENOMIC DNA]</scope>
    <source>
        <strain evidence="1 2">RO10H11247</strain>
    </source>
</reference>
<accession>A0A0L6VKL9</accession>
<dbReference type="EMBL" id="LAVV01004777">
    <property type="protein sequence ID" value="KNZ61249.1"/>
    <property type="molecule type" value="Genomic_DNA"/>
</dbReference>
<dbReference type="STRING" id="27349.A0A0L6VKL9"/>
<keyword evidence="2" id="KW-1185">Reference proteome</keyword>
<dbReference type="OrthoDB" id="10607266at2759"/>
<name>A0A0L6VKL9_9BASI</name>
<dbReference type="VEuPathDB" id="FungiDB:VP01_142g9"/>
<evidence type="ECO:0000313" key="2">
    <source>
        <dbReference type="Proteomes" id="UP000037035"/>
    </source>
</evidence>
<proteinExistence type="predicted"/>
<evidence type="ECO:0000313" key="1">
    <source>
        <dbReference type="EMBL" id="KNZ61249.1"/>
    </source>
</evidence>
<dbReference type="Proteomes" id="UP000037035">
    <property type="component" value="Unassembled WGS sequence"/>
</dbReference>
<organism evidence="1 2">
    <name type="scientific">Puccinia sorghi</name>
    <dbReference type="NCBI Taxonomy" id="27349"/>
    <lineage>
        <taxon>Eukaryota</taxon>
        <taxon>Fungi</taxon>
        <taxon>Dikarya</taxon>
        <taxon>Basidiomycota</taxon>
        <taxon>Pucciniomycotina</taxon>
        <taxon>Pucciniomycetes</taxon>
        <taxon>Pucciniales</taxon>
        <taxon>Pucciniaceae</taxon>
        <taxon>Puccinia</taxon>
    </lineage>
</organism>
<gene>
    <name evidence="1" type="ORF">VP01_142g9</name>
</gene>
<comment type="caution">
    <text evidence="1">The sequence shown here is derived from an EMBL/GenBank/DDBJ whole genome shotgun (WGS) entry which is preliminary data.</text>
</comment>
<protein>
    <submittedName>
        <fullName evidence="1">Uncharacterized protein</fullName>
    </submittedName>
</protein>
<sequence>MGKTRKFSRMKKALNKSMLPRYHLSSWKSYRDQQLKPTYYRLPDLKHLLQEKQVAITSIQEHLRKIKKYVPGIQGYKLFNRPKEKDFRVQCLCVQCPDKS</sequence>